<keyword evidence="9" id="KW-1185">Reference proteome</keyword>
<dbReference type="InterPro" id="IPR037185">
    <property type="entry name" value="EmrE-like"/>
</dbReference>
<comment type="caution">
    <text evidence="8">The sequence shown here is derived from an EMBL/GenBank/DDBJ whole genome shotgun (WGS) entry which is preliminary data.</text>
</comment>
<comment type="subcellular location">
    <subcellularLocation>
        <location evidence="1">Membrane</location>
        <topology evidence="1">Multi-pass membrane protein</topology>
    </subcellularLocation>
</comment>
<dbReference type="PANTHER" id="PTHR32322">
    <property type="entry name" value="INNER MEMBRANE TRANSPORTER"/>
    <property type="match status" value="1"/>
</dbReference>
<keyword evidence="4 6" id="KW-1133">Transmembrane helix</keyword>
<dbReference type="EMBL" id="JBHSYQ010000015">
    <property type="protein sequence ID" value="MFC6999171.1"/>
    <property type="molecule type" value="Genomic_DNA"/>
</dbReference>
<feature type="transmembrane region" description="Helical" evidence="6">
    <location>
        <begin position="56"/>
        <end position="78"/>
    </location>
</feature>
<evidence type="ECO:0000256" key="4">
    <source>
        <dbReference type="ARBA" id="ARBA00022989"/>
    </source>
</evidence>
<evidence type="ECO:0000256" key="5">
    <source>
        <dbReference type="ARBA" id="ARBA00023136"/>
    </source>
</evidence>
<evidence type="ECO:0000256" key="1">
    <source>
        <dbReference type="ARBA" id="ARBA00004141"/>
    </source>
</evidence>
<feature type="transmembrane region" description="Helical" evidence="6">
    <location>
        <begin position="225"/>
        <end position="243"/>
    </location>
</feature>
<proteinExistence type="inferred from homology"/>
<protein>
    <submittedName>
        <fullName evidence="8">DMT family transporter</fullName>
    </submittedName>
</protein>
<dbReference type="SUPFAM" id="SSF103481">
    <property type="entry name" value="Multidrug resistance efflux transporter EmrE"/>
    <property type="match status" value="1"/>
</dbReference>
<evidence type="ECO:0000259" key="7">
    <source>
        <dbReference type="Pfam" id="PF00892"/>
    </source>
</evidence>
<feature type="transmembrane region" description="Helical" evidence="6">
    <location>
        <begin position="281"/>
        <end position="300"/>
    </location>
</feature>
<feature type="transmembrane region" description="Helical" evidence="6">
    <location>
        <begin position="196"/>
        <end position="219"/>
    </location>
</feature>
<feature type="transmembrane region" description="Helical" evidence="6">
    <location>
        <begin position="164"/>
        <end position="184"/>
    </location>
</feature>
<feature type="domain" description="EamA" evidence="7">
    <location>
        <begin position="165"/>
        <end position="296"/>
    </location>
</feature>
<feature type="transmembrane region" description="Helical" evidence="6">
    <location>
        <begin position="141"/>
        <end position="158"/>
    </location>
</feature>
<evidence type="ECO:0000313" key="9">
    <source>
        <dbReference type="Proteomes" id="UP001596405"/>
    </source>
</evidence>
<evidence type="ECO:0000256" key="6">
    <source>
        <dbReference type="SAM" id="Phobius"/>
    </source>
</evidence>
<organism evidence="8 9">
    <name type="scientific">Rufibacter roseus</name>
    <dbReference type="NCBI Taxonomy" id="1567108"/>
    <lineage>
        <taxon>Bacteria</taxon>
        <taxon>Pseudomonadati</taxon>
        <taxon>Bacteroidota</taxon>
        <taxon>Cytophagia</taxon>
        <taxon>Cytophagales</taxon>
        <taxon>Hymenobacteraceae</taxon>
        <taxon>Rufibacter</taxon>
    </lineage>
</organism>
<name>A0ABW2DMW1_9BACT</name>
<sequence>MPFYFQGFPNIIAFKTTSKMINTSKNKFVIPAIPAVLLSMVSVQGGASIAKHLFPILGASGTASLRIGFSAILLLFFFRTNLFALNKKQWVYCLAYGTCLGAMNLVFYLAIKRIPLGLGVTIEFTGPLVLALVGSRKLLDLLWVLLACLGIALIAPWQNNNVDLLGVALALLAGALWAGYIVLGGKVSQIMKSGDAVAVGMIFASALVLPFGIFSGGLAALNVPLLLIGVAVAFLTSAIPFTLEMGALRLLPSKTFGILMSLHPAFGALSGLLFLKEYLSLAQWLSIICVIIASIGATYFSRKER</sequence>
<comment type="similarity">
    <text evidence="2">Belongs to the EamA transporter family.</text>
</comment>
<dbReference type="InterPro" id="IPR000620">
    <property type="entry name" value="EamA_dom"/>
</dbReference>
<keyword evidence="5 6" id="KW-0472">Membrane</keyword>
<dbReference type="Proteomes" id="UP001596405">
    <property type="component" value="Unassembled WGS sequence"/>
</dbReference>
<gene>
    <name evidence="8" type="ORF">ACFQHR_16160</name>
</gene>
<accession>A0ABW2DMW1</accession>
<dbReference type="Pfam" id="PF00892">
    <property type="entry name" value="EamA"/>
    <property type="match status" value="1"/>
</dbReference>
<dbReference type="PANTHER" id="PTHR32322:SF2">
    <property type="entry name" value="EAMA DOMAIN-CONTAINING PROTEIN"/>
    <property type="match status" value="1"/>
</dbReference>
<feature type="transmembrane region" description="Helical" evidence="6">
    <location>
        <begin position="255"/>
        <end position="275"/>
    </location>
</feature>
<keyword evidence="3 6" id="KW-0812">Transmembrane</keyword>
<feature type="transmembrane region" description="Helical" evidence="6">
    <location>
        <begin position="90"/>
        <end position="110"/>
    </location>
</feature>
<evidence type="ECO:0000256" key="2">
    <source>
        <dbReference type="ARBA" id="ARBA00007362"/>
    </source>
</evidence>
<feature type="transmembrane region" description="Helical" evidence="6">
    <location>
        <begin position="116"/>
        <end position="134"/>
    </location>
</feature>
<dbReference type="RefSeq" id="WP_204377670.1">
    <property type="nucleotide sequence ID" value="NZ_JBHSYQ010000015.1"/>
</dbReference>
<evidence type="ECO:0000313" key="8">
    <source>
        <dbReference type="EMBL" id="MFC6999171.1"/>
    </source>
</evidence>
<reference evidence="9" key="1">
    <citation type="journal article" date="2019" name="Int. J. Syst. Evol. Microbiol.">
        <title>The Global Catalogue of Microorganisms (GCM) 10K type strain sequencing project: providing services to taxonomists for standard genome sequencing and annotation.</title>
        <authorList>
            <consortium name="The Broad Institute Genomics Platform"/>
            <consortium name="The Broad Institute Genome Sequencing Center for Infectious Disease"/>
            <person name="Wu L."/>
            <person name="Ma J."/>
        </authorList>
    </citation>
    <scope>NUCLEOTIDE SEQUENCE [LARGE SCALE GENOMIC DNA]</scope>
    <source>
        <strain evidence="9">CGMCC 4.7393</strain>
    </source>
</reference>
<evidence type="ECO:0000256" key="3">
    <source>
        <dbReference type="ARBA" id="ARBA00022692"/>
    </source>
</evidence>
<dbReference type="InterPro" id="IPR050638">
    <property type="entry name" value="AA-Vitamin_Transporters"/>
</dbReference>
<feature type="transmembrane region" description="Helical" evidence="6">
    <location>
        <begin position="28"/>
        <end position="50"/>
    </location>
</feature>